<dbReference type="PANTHER" id="PTHR43643:SF6">
    <property type="entry name" value="HISTIDINOL-PHOSPHATE AMINOTRANSFERASE"/>
    <property type="match status" value="1"/>
</dbReference>
<evidence type="ECO:0000256" key="6">
    <source>
        <dbReference type="ARBA" id="ARBA00022605"/>
    </source>
</evidence>
<protein>
    <recommendedName>
        <fullName evidence="11">Histidinol-phosphate aminotransferase</fullName>
        <ecNumber evidence="11">2.6.1.9</ecNumber>
    </recommendedName>
    <alternativeName>
        <fullName evidence="11">Imidazole acetol-phosphate transaminase</fullName>
    </alternativeName>
</protein>
<dbReference type="PANTHER" id="PTHR43643">
    <property type="entry name" value="HISTIDINOL-PHOSPHATE AMINOTRANSFERASE 2"/>
    <property type="match status" value="1"/>
</dbReference>
<evidence type="ECO:0000256" key="5">
    <source>
        <dbReference type="ARBA" id="ARBA00022576"/>
    </source>
</evidence>
<dbReference type="GO" id="GO:0004400">
    <property type="term" value="F:histidinol-phosphate transaminase activity"/>
    <property type="evidence" value="ECO:0007669"/>
    <property type="project" value="UniProtKB-UniRule"/>
</dbReference>
<dbReference type="OrthoDB" id="9813612at2"/>
<comment type="cofactor">
    <cofactor evidence="1 11">
        <name>pyridoxal 5'-phosphate</name>
        <dbReference type="ChEBI" id="CHEBI:597326"/>
    </cofactor>
</comment>
<comment type="pathway">
    <text evidence="2 11">Amino-acid biosynthesis; L-histidine biosynthesis; L-histidine from 5-phospho-alpha-D-ribose 1-diphosphate: step 7/9.</text>
</comment>
<keyword evidence="9 11" id="KW-0368">Histidine biosynthesis</keyword>
<dbReference type="InterPro" id="IPR005861">
    <property type="entry name" value="HisP_aminotrans"/>
</dbReference>
<dbReference type="InterPro" id="IPR015422">
    <property type="entry name" value="PyrdxlP-dep_Trfase_small"/>
</dbReference>
<gene>
    <name evidence="11" type="primary">hisC</name>
    <name evidence="13" type="ORF">SAMN05421770_10485</name>
</gene>
<dbReference type="AlphaFoldDB" id="A0A239JR42"/>
<evidence type="ECO:0000313" key="13">
    <source>
        <dbReference type="EMBL" id="SNT08285.1"/>
    </source>
</evidence>
<dbReference type="EC" id="2.6.1.9" evidence="11"/>
<feature type="modified residue" description="N6-(pyridoxal phosphate)lysine" evidence="11">
    <location>
        <position position="235"/>
    </location>
</feature>
<evidence type="ECO:0000256" key="8">
    <source>
        <dbReference type="ARBA" id="ARBA00022898"/>
    </source>
</evidence>
<dbReference type="Proteomes" id="UP000198356">
    <property type="component" value="Unassembled WGS sequence"/>
</dbReference>
<dbReference type="EMBL" id="FZOU01000004">
    <property type="protein sequence ID" value="SNT08285.1"/>
    <property type="molecule type" value="Genomic_DNA"/>
</dbReference>
<dbReference type="Gene3D" id="3.90.1150.10">
    <property type="entry name" value="Aspartate Aminotransferase, domain 1"/>
    <property type="match status" value="1"/>
</dbReference>
<keyword evidence="8 11" id="KW-0663">Pyridoxal phosphate</keyword>
<comment type="catalytic activity">
    <reaction evidence="10 11">
        <text>L-histidinol phosphate + 2-oxoglutarate = 3-(imidazol-4-yl)-2-oxopropyl phosphate + L-glutamate</text>
        <dbReference type="Rhea" id="RHEA:23744"/>
        <dbReference type="ChEBI" id="CHEBI:16810"/>
        <dbReference type="ChEBI" id="CHEBI:29985"/>
        <dbReference type="ChEBI" id="CHEBI:57766"/>
        <dbReference type="ChEBI" id="CHEBI:57980"/>
        <dbReference type="EC" id="2.6.1.9"/>
    </reaction>
</comment>
<dbReference type="SUPFAM" id="SSF53383">
    <property type="entry name" value="PLP-dependent transferases"/>
    <property type="match status" value="1"/>
</dbReference>
<keyword evidence="14" id="KW-1185">Reference proteome</keyword>
<evidence type="ECO:0000259" key="12">
    <source>
        <dbReference type="Pfam" id="PF00155"/>
    </source>
</evidence>
<dbReference type="UniPathway" id="UPA00031">
    <property type="reaction ID" value="UER00012"/>
</dbReference>
<dbReference type="CDD" id="cd00609">
    <property type="entry name" value="AAT_like"/>
    <property type="match status" value="1"/>
</dbReference>
<comment type="similarity">
    <text evidence="3 11">Belongs to the class-II pyridoxal-phosphate-dependent aminotransferase family. Histidinol-phosphate aminotransferase subfamily.</text>
</comment>
<sequence length="380" mass="41866">MSIFVDETNVDIELERASAPIEATATAPQPRARVKAMPEYHPPLAARDMLRLDFNENTFAPSPKVLGKLRQITAEGLTIYPEREHAEIDTAAYLGLDSAQVLLTNGVDEAIHLLCTTFLEEGDEALIATPSFFMYDVSVGLMTSSLIRVQSDETLAFPRARFMAAITSKTKLILVASPNNPTGATVDRADLLALCAAAPRAVVFVDEAYYHFHGESMMQDVGRVKNLVVGRTFSKAYGLANLRLGLLAGDAELIGYIRKAASPYNVNGVALACLPEALRDQAYLDWYIAQVHAGRERVMAALDELGVRYWKSAANFVLFEIGPRHKELVARMREKGVLLRDRSSDPGCDGFVRITIGIEEHVTRGIAALREVLKEMAWTR</sequence>
<feature type="domain" description="Aminotransferase class I/classII large" evidence="12">
    <location>
        <begin position="48"/>
        <end position="368"/>
    </location>
</feature>
<evidence type="ECO:0000256" key="11">
    <source>
        <dbReference type="HAMAP-Rule" id="MF_01023"/>
    </source>
</evidence>
<evidence type="ECO:0000256" key="1">
    <source>
        <dbReference type="ARBA" id="ARBA00001933"/>
    </source>
</evidence>
<accession>A0A239JR42</accession>
<keyword evidence="7 11" id="KW-0808">Transferase</keyword>
<dbReference type="Gene3D" id="3.40.640.10">
    <property type="entry name" value="Type I PLP-dependent aspartate aminotransferase-like (Major domain)"/>
    <property type="match status" value="1"/>
</dbReference>
<dbReference type="NCBIfam" id="TIGR01141">
    <property type="entry name" value="hisC"/>
    <property type="match status" value="1"/>
</dbReference>
<reference evidence="13 14" key="1">
    <citation type="submission" date="2017-06" db="EMBL/GenBank/DDBJ databases">
        <authorList>
            <person name="Kim H.J."/>
            <person name="Triplett B.A."/>
        </authorList>
    </citation>
    <scope>NUCLEOTIDE SEQUENCE [LARGE SCALE GENOMIC DNA]</scope>
    <source>
        <strain evidence="13 14">DSM 18704</strain>
    </source>
</reference>
<proteinExistence type="inferred from homology"/>
<keyword evidence="5 11" id="KW-0032">Aminotransferase</keyword>
<dbReference type="InterPro" id="IPR004839">
    <property type="entry name" value="Aminotransferase_I/II_large"/>
</dbReference>
<dbReference type="GO" id="GO:0000105">
    <property type="term" value="P:L-histidine biosynthetic process"/>
    <property type="evidence" value="ECO:0007669"/>
    <property type="project" value="UniProtKB-UniRule"/>
</dbReference>
<evidence type="ECO:0000256" key="7">
    <source>
        <dbReference type="ARBA" id="ARBA00022679"/>
    </source>
</evidence>
<evidence type="ECO:0000313" key="14">
    <source>
        <dbReference type="Proteomes" id="UP000198356"/>
    </source>
</evidence>
<dbReference type="InterPro" id="IPR015421">
    <property type="entry name" value="PyrdxlP-dep_Trfase_major"/>
</dbReference>
<dbReference type="InterPro" id="IPR050106">
    <property type="entry name" value="HistidinolP_aminotransfase"/>
</dbReference>
<dbReference type="RefSeq" id="WP_089408754.1">
    <property type="nucleotide sequence ID" value="NZ_FZOU01000004.1"/>
</dbReference>
<dbReference type="InterPro" id="IPR015424">
    <property type="entry name" value="PyrdxlP-dep_Trfase"/>
</dbReference>
<organism evidence="13 14">
    <name type="scientific">Granulicella rosea</name>
    <dbReference type="NCBI Taxonomy" id="474952"/>
    <lineage>
        <taxon>Bacteria</taxon>
        <taxon>Pseudomonadati</taxon>
        <taxon>Acidobacteriota</taxon>
        <taxon>Terriglobia</taxon>
        <taxon>Terriglobales</taxon>
        <taxon>Acidobacteriaceae</taxon>
        <taxon>Granulicella</taxon>
    </lineage>
</organism>
<evidence type="ECO:0000256" key="2">
    <source>
        <dbReference type="ARBA" id="ARBA00005011"/>
    </source>
</evidence>
<evidence type="ECO:0000256" key="3">
    <source>
        <dbReference type="ARBA" id="ARBA00007970"/>
    </source>
</evidence>
<evidence type="ECO:0000256" key="9">
    <source>
        <dbReference type="ARBA" id="ARBA00023102"/>
    </source>
</evidence>
<evidence type="ECO:0000256" key="10">
    <source>
        <dbReference type="ARBA" id="ARBA00047481"/>
    </source>
</evidence>
<comment type="subunit">
    <text evidence="4 11">Homodimer.</text>
</comment>
<dbReference type="GO" id="GO:0030170">
    <property type="term" value="F:pyridoxal phosphate binding"/>
    <property type="evidence" value="ECO:0007669"/>
    <property type="project" value="InterPro"/>
</dbReference>
<keyword evidence="6 11" id="KW-0028">Amino-acid biosynthesis</keyword>
<name>A0A239JR42_9BACT</name>
<evidence type="ECO:0000256" key="4">
    <source>
        <dbReference type="ARBA" id="ARBA00011738"/>
    </source>
</evidence>
<dbReference type="Pfam" id="PF00155">
    <property type="entry name" value="Aminotran_1_2"/>
    <property type="match status" value="1"/>
</dbReference>
<dbReference type="HAMAP" id="MF_01023">
    <property type="entry name" value="HisC_aminotrans_2"/>
    <property type="match status" value="1"/>
</dbReference>